<name>A0A1G4WA41_9MYCO</name>
<dbReference type="AlphaFoldDB" id="A0A1G4WA41"/>
<dbReference type="Proteomes" id="UP000199707">
    <property type="component" value="Unassembled WGS sequence"/>
</dbReference>
<reference evidence="2" key="1">
    <citation type="submission" date="2016-10" db="EMBL/GenBank/DDBJ databases">
        <authorList>
            <person name="Varghese N."/>
            <person name="Submissions S."/>
        </authorList>
    </citation>
    <scope>NUCLEOTIDE SEQUENCE [LARGE SCALE GENOMIC DNA]</scope>
    <source>
        <strain evidence="2">UNC267MFSha1.1M11</strain>
    </source>
</reference>
<proteinExistence type="predicted"/>
<protein>
    <submittedName>
        <fullName evidence="1">Uncharacterized protein</fullName>
    </submittedName>
</protein>
<accession>A0A1G4WA41</accession>
<evidence type="ECO:0000313" key="1">
    <source>
        <dbReference type="EMBL" id="SCX19257.1"/>
    </source>
</evidence>
<evidence type="ECO:0000313" key="2">
    <source>
        <dbReference type="Proteomes" id="UP000199707"/>
    </source>
</evidence>
<dbReference type="STRING" id="1502745.SAMN02799620_02648"/>
<organism evidence="1 2">
    <name type="scientific">Mycolicibacterium fluoranthenivorans</name>
    <dbReference type="NCBI Taxonomy" id="258505"/>
    <lineage>
        <taxon>Bacteria</taxon>
        <taxon>Bacillati</taxon>
        <taxon>Actinomycetota</taxon>
        <taxon>Actinomycetes</taxon>
        <taxon>Mycobacteriales</taxon>
        <taxon>Mycobacteriaceae</taxon>
        <taxon>Mycolicibacterium</taxon>
    </lineage>
</organism>
<sequence>MTAAMALNWSELPKSPAGAGTYPATPQLLSVLLMHLANTPNQAAEASKPELRASQQAVERNFARTHAVTDCAATLGYSVRTLICASREATGLGAKRIIDDRANWKPNGC</sequence>
<dbReference type="EMBL" id="FMUB01000005">
    <property type="protein sequence ID" value="SCX19257.1"/>
    <property type="molecule type" value="Genomic_DNA"/>
</dbReference>
<gene>
    <name evidence="1" type="ORF">SAMN02799620_02648</name>
</gene>